<feature type="transmembrane region" description="Helical" evidence="6">
    <location>
        <begin position="245"/>
        <end position="263"/>
    </location>
</feature>
<evidence type="ECO:0000256" key="3">
    <source>
        <dbReference type="ARBA" id="ARBA00022692"/>
    </source>
</evidence>
<accession>A0A6N6VR62</accession>
<feature type="transmembrane region" description="Helical" evidence="6">
    <location>
        <begin position="198"/>
        <end position="216"/>
    </location>
</feature>
<dbReference type="RefSeq" id="WP_152215029.1">
    <property type="nucleotide sequence ID" value="NZ_WESC01000003.1"/>
</dbReference>
<evidence type="ECO:0000313" key="7">
    <source>
        <dbReference type="EMBL" id="KAB7741726.1"/>
    </source>
</evidence>
<name>A0A6N6VR62_9HYPH</name>
<dbReference type="AlphaFoldDB" id="A0A6N6VR62"/>
<evidence type="ECO:0000256" key="2">
    <source>
        <dbReference type="ARBA" id="ARBA00022475"/>
    </source>
</evidence>
<keyword evidence="5 6" id="KW-0472">Membrane</keyword>
<keyword evidence="2" id="KW-1003">Cell membrane</keyword>
<keyword evidence="8" id="KW-1185">Reference proteome</keyword>
<evidence type="ECO:0000256" key="5">
    <source>
        <dbReference type="ARBA" id="ARBA00023136"/>
    </source>
</evidence>
<dbReference type="PANTHER" id="PTHR47089">
    <property type="entry name" value="ABC TRANSPORTER, PERMEASE PROTEIN"/>
    <property type="match status" value="1"/>
</dbReference>
<reference evidence="7 8" key="1">
    <citation type="submission" date="2019-09" db="EMBL/GenBank/DDBJ databases">
        <title>Parvibaculum sedimenti sp. nov., isolated from sediment.</title>
        <authorList>
            <person name="Wang Y."/>
        </authorList>
    </citation>
    <scope>NUCLEOTIDE SEQUENCE [LARGE SCALE GENOMIC DNA]</scope>
    <source>
        <strain evidence="7 8">HXT-9</strain>
    </source>
</reference>
<sequence length="360" mass="38308">MQLKLEPRGFQSKFWSYASPVLAIALTIVTMGVIFLVLGKDPAVSLYTFLIEPLVAENGATELLVKASPLILMGVGISLAYRANVWDIGAEGEFTIGALFGGGVGLAFPDLPFAVLFPAMLIAGVIGGMFWALIVALLRTRFNANEILTSLMLTYIAQLILIYMVTGPWRDPQGFGFPQTAMFSANATNPTIIEGTRLHLGIFFALAAAAAGWLLLTRSLLGFQLRVQGFAPRAARFAGFKENKLVWTALALTGGLAGLAGTLEVTGPIGQLTPQISPGYGYTAIIVAFLGRLHPIGVVFAALLLGLSYLGGEAAQIELALPSAVTGIFQGVLLFYLLGCDTLILYRLRIRSSRPAAVRA</sequence>
<dbReference type="InterPro" id="IPR001851">
    <property type="entry name" value="ABC_transp_permease"/>
</dbReference>
<dbReference type="GO" id="GO:0005886">
    <property type="term" value="C:plasma membrane"/>
    <property type="evidence" value="ECO:0007669"/>
    <property type="project" value="UniProtKB-SubCell"/>
</dbReference>
<organism evidence="7 8">
    <name type="scientific">Parvibaculum sedimenti</name>
    <dbReference type="NCBI Taxonomy" id="2608632"/>
    <lineage>
        <taxon>Bacteria</taxon>
        <taxon>Pseudomonadati</taxon>
        <taxon>Pseudomonadota</taxon>
        <taxon>Alphaproteobacteria</taxon>
        <taxon>Hyphomicrobiales</taxon>
        <taxon>Parvibaculaceae</taxon>
        <taxon>Parvibaculum</taxon>
    </lineage>
</organism>
<dbReference type="CDD" id="cd06580">
    <property type="entry name" value="TM_PBP1_transp_TpRbsC_like"/>
    <property type="match status" value="1"/>
</dbReference>
<dbReference type="PANTHER" id="PTHR47089:SF1">
    <property type="entry name" value="GUANOSINE ABC TRANSPORTER PERMEASE PROTEIN NUPP"/>
    <property type="match status" value="1"/>
</dbReference>
<comment type="caution">
    <text evidence="7">The sequence shown here is derived from an EMBL/GenBank/DDBJ whole genome shotgun (WGS) entry which is preliminary data.</text>
</comment>
<feature type="transmembrane region" description="Helical" evidence="6">
    <location>
        <begin position="21"/>
        <end position="39"/>
    </location>
</feature>
<proteinExistence type="predicted"/>
<protein>
    <submittedName>
        <fullName evidence="7">ABC transporter permease</fullName>
    </submittedName>
</protein>
<evidence type="ECO:0000313" key="8">
    <source>
        <dbReference type="Proteomes" id="UP000468901"/>
    </source>
</evidence>
<feature type="transmembrane region" description="Helical" evidence="6">
    <location>
        <begin position="319"/>
        <end position="338"/>
    </location>
</feature>
<dbReference type="Proteomes" id="UP000468901">
    <property type="component" value="Unassembled WGS sequence"/>
</dbReference>
<dbReference type="GO" id="GO:0022857">
    <property type="term" value="F:transmembrane transporter activity"/>
    <property type="evidence" value="ECO:0007669"/>
    <property type="project" value="InterPro"/>
</dbReference>
<keyword evidence="3 6" id="KW-0812">Transmembrane</keyword>
<gene>
    <name evidence="7" type="ORF">F2P47_04800</name>
</gene>
<keyword evidence="4 6" id="KW-1133">Transmembrane helix</keyword>
<evidence type="ECO:0000256" key="4">
    <source>
        <dbReference type="ARBA" id="ARBA00022989"/>
    </source>
</evidence>
<feature type="transmembrane region" description="Helical" evidence="6">
    <location>
        <begin position="114"/>
        <end position="138"/>
    </location>
</feature>
<evidence type="ECO:0000256" key="1">
    <source>
        <dbReference type="ARBA" id="ARBA00004651"/>
    </source>
</evidence>
<feature type="transmembrane region" description="Helical" evidence="6">
    <location>
        <begin position="147"/>
        <end position="165"/>
    </location>
</feature>
<evidence type="ECO:0000256" key="6">
    <source>
        <dbReference type="SAM" id="Phobius"/>
    </source>
</evidence>
<comment type="subcellular location">
    <subcellularLocation>
        <location evidence="1">Cell membrane</location>
        <topology evidence="1">Multi-pass membrane protein</topology>
    </subcellularLocation>
</comment>
<dbReference type="Pfam" id="PF02653">
    <property type="entry name" value="BPD_transp_2"/>
    <property type="match status" value="1"/>
</dbReference>
<dbReference type="EMBL" id="WESC01000003">
    <property type="protein sequence ID" value="KAB7741726.1"/>
    <property type="molecule type" value="Genomic_DNA"/>
</dbReference>